<sequence length="81" mass="9243">MKTLLPVVVHPGPAVLFRLPHACRSRVWHSSCVYVCMYRGFARWSPDTTPDIDNHLVIRVTRPRPARTSSFSSERRPSALV</sequence>
<protein>
    <submittedName>
        <fullName evidence="1">Uncharacterized protein</fullName>
    </submittedName>
</protein>
<dbReference type="Proteomes" id="UP000799753">
    <property type="component" value="Unassembled WGS sequence"/>
</dbReference>
<dbReference type="AlphaFoldDB" id="A0A6A6RNS5"/>
<gene>
    <name evidence="1" type="ORF">P280DRAFT_145061</name>
</gene>
<accession>A0A6A6RNS5</accession>
<keyword evidence="2" id="KW-1185">Reference proteome</keyword>
<reference evidence="1" key="1">
    <citation type="journal article" date="2020" name="Stud. Mycol.">
        <title>101 Dothideomycetes genomes: a test case for predicting lifestyles and emergence of pathogens.</title>
        <authorList>
            <person name="Haridas S."/>
            <person name="Albert R."/>
            <person name="Binder M."/>
            <person name="Bloem J."/>
            <person name="Labutti K."/>
            <person name="Salamov A."/>
            <person name="Andreopoulos B."/>
            <person name="Baker S."/>
            <person name="Barry K."/>
            <person name="Bills G."/>
            <person name="Bluhm B."/>
            <person name="Cannon C."/>
            <person name="Castanera R."/>
            <person name="Culley D."/>
            <person name="Daum C."/>
            <person name="Ezra D."/>
            <person name="Gonzalez J."/>
            <person name="Henrissat B."/>
            <person name="Kuo A."/>
            <person name="Liang C."/>
            <person name="Lipzen A."/>
            <person name="Lutzoni F."/>
            <person name="Magnuson J."/>
            <person name="Mondo S."/>
            <person name="Nolan M."/>
            <person name="Ohm R."/>
            <person name="Pangilinan J."/>
            <person name="Park H.-J."/>
            <person name="Ramirez L."/>
            <person name="Alfaro M."/>
            <person name="Sun H."/>
            <person name="Tritt A."/>
            <person name="Yoshinaga Y."/>
            <person name="Zwiers L.-H."/>
            <person name="Turgeon B."/>
            <person name="Goodwin S."/>
            <person name="Spatafora J."/>
            <person name="Crous P."/>
            <person name="Grigoriev I."/>
        </authorList>
    </citation>
    <scope>NUCLEOTIDE SEQUENCE</scope>
    <source>
        <strain evidence="1">CBS 473.64</strain>
    </source>
</reference>
<proteinExistence type="predicted"/>
<evidence type="ECO:0000313" key="2">
    <source>
        <dbReference type="Proteomes" id="UP000799753"/>
    </source>
</evidence>
<name>A0A6A6RNS5_9PLEO</name>
<evidence type="ECO:0000313" key="1">
    <source>
        <dbReference type="EMBL" id="KAF2636956.1"/>
    </source>
</evidence>
<dbReference type="EMBL" id="MU006796">
    <property type="protein sequence ID" value="KAF2636956.1"/>
    <property type="molecule type" value="Genomic_DNA"/>
</dbReference>
<organism evidence="1 2">
    <name type="scientific">Massarina eburnea CBS 473.64</name>
    <dbReference type="NCBI Taxonomy" id="1395130"/>
    <lineage>
        <taxon>Eukaryota</taxon>
        <taxon>Fungi</taxon>
        <taxon>Dikarya</taxon>
        <taxon>Ascomycota</taxon>
        <taxon>Pezizomycotina</taxon>
        <taxon>Dothideomycetes</taxon>
        <taxon>Pleosporomycetidae</taxon>
        <taxon>Pleosporales</taxon>
        <taxon>Massarineae</taxon>
        <taxon>Massarinaceae</taxon>
        <taxon>Massarina</taxon>
    </lineage>
</organism>